<name>A0A951PP77_9CYAN</name>
<dbReference type="GO" id="GO:0006355">
    <property type="term" value="P:regulation of DNA-templated transcription"/>
    <property type="evidence" value="ECO:0007669"/>
    <property type="project" value="InterPro"/>
</dbReference>
<dbReference type="Proteomes" id="UP000753908">
    <property type="component" value="Unassembled WGS sequence"/>
</dbReference>
<dbReference type="Gene3D" id="1.10.1220.10">
    <property type="entry name" value="Met repressor-like"/>
    <property type="match status" value="1"/>
</dbReference>
<gene>
    <name evidence="2" type="ORF">KME25_20650</name>
</gene>
<feature type="compositionally biased region" description="Basic and acidic residues" evidence="1">
    <location>
        <begin position="70"/>
        <end position="81"/>
    </location>
</feature>
<dbReference type="InterPro" id="IPR013321">
    <property type="entry name" value="Arc_rbn_hlx_hlx"/>
</dbReference>
<accession>A0A951PP77</accession>
<dbReference type="SUPFAM" id="SSF47598">
    <property type="entry name" value="Ribbon-helix-helix"/>
    <property type="match status" value="1"/>
</dbReference>
<dbReference type="EMBL" id="JAHHIF010000030">
    <property type="protein sequence ID" value="MBW4546829.1"/>
    <property type="molecule type" value="Genomic_DNA"/>
</dbReference>
<organism evidence="2 3">
    <name type="scientific">Symplocastrum torsivum CPER-KK1</name>
    <dbReference type="NCBI Taxonomy" id="450513"/>
    <lineage>
        <taxon>Bacteria</taxon>
        <taxon>Bacillati</taxon>
        <taxon>Cyanobacteriota</taxon>
        <taxon>Cyanophyceae</taxon>
        <taxon>Oscillatoriophycideae</taxon>
        <taxon>Oscillatoriales</taxon>
        <taxon>Microcoleaceae</taxon>
        <taxon>Symplocastrum</taxon>
    </lineage>
</organism>
<reference evidence="2" key="2">
    <citation type="journal article" date="2022" name="Microbiol. Resour. Announc.">
        <title>Metagenome Sequencing to Explore Phylogenomics of Terrestrial Cyanobacteria.</title>
        <authorList>
            <person name="Ward R.D."/>
            <person name="Stajich J.E."/>
            <person name="Johansen J.R."/>
            <person name="Huntemann M."/>
            <person name="Clum A."/>
            <person name="Foster B."/>
            <person name="Foster B."/>
            <person name="Roux S."/>
            <person name="Palaniappan K."/>
            <person name="Varghese N."/>
            <person name="Mukherjee S."/>
            <person name="Reddy T.B.K."/>
            <person name="Daum C."/>
            <person name="Copeland A."/>
            <person name="Chen I.A."/>
            <person name="Ivanova N.N."/>
            <person name="Kyrpides N.C."/>
            <person name="Shapiro N."/>
            <person name="Eloe-Fadrosh E.A."/>
            <person name="Pietrasiak N."/>
        </authorList>
    </citation>
    <scope>NUCLEOTIDE SEQUENCE</scope>
    <source>
        <strain evidence="2">CPER-KK1</strain>
    </source>
</reference>
<evidence type="ECO:0000313" key="3">
    <source>
        <dbReference type="Proteomes" id="UP000753908"/>
    </source>
</evidence>
<proteinExistence type="predicted"/>
<comment type="caution">
    <text evidence="2">The sequence shown here is derived from an EMBL/GenBank/DDBJ whole genome shotgun (WGS) entry which is preliminary data.</text>
</comment>
<dbReference type="Pfam" id="PF09274">
    <property type="entry name" value="ParG"/>
    <property type="match status" value="1"/>
</dbReference>
<sequence length="81" mass="9573">MPRKTRTERLTLSMEENLKRRFNTVCTWKGLNMSDVTHELITQWLEENTPPGLFEDPQESSREPKRKRSDGKPKSQPENET</sequence>
<dbReference type="InterPro" id="IPR015354">
    <property type="entry name" value="DNA_partition_ParG"/>
</dbReference>
<protein>
    <submittedName>
        <fullName evidence="2">Uncharacterized protein</fullName>
    </submittedName>
</protein>
<dbReference type="AlphaFoldDB" id="A0A951PP77"/>
<dbReference type="InterPro" id="IPR010985">
    <property type="entry name" value="Ribbon_hlx_hlx"/>
</dbReference>
<reference evidence="2" key="1">
    <citation type="submission" date="2021-05" db="EMBL/GenBank/DDBJ databases">
        <authorList>
            <person name="Pietrasiak N."/>
            <person name="Ward R."/>
            <person name="Stajich J.E."/>
            <person name="Kurbessoian T."/>
        </authorList>
    </citation>
    <scope>NUCLEOTIDE SEQUENCE</scope>
    <source>
        <strain evidence="2">CPER-KK1</strain>
    </source>
</reference>
<feature type="region of interest" description="Disordered" evidence="1">
    <location>
        <begin position="47"/>
        <end position="81"/>
    </location>
</feature>
<evidence type="ECO:0000313" key="2">
    <source>
        <dbReference type="EMBL" id="MBW4546829.1"/>
    </source>
</evidence>
<evidence type="ECO:0000256" key="1">
    <source>
        <dbReference type="SAM" id="MobiDB-lite"/>
    </source>
</evidence>